<dbReference type="GO" id="GO:0005975">
    <property type="term" value="P:carbohydrate metabolic process"/>
    <property type="evidence" value="ECO:0007669"/>
    <property type="project" value="InterPro"/>
</dbReference>
<dbReference type="PANTHER" id="PTHR11280">
    <property type="entry name" value="GLUCOSAMINE-6-PHOSPHATE ISOMERASE"/>
    <property type="match status" value="1"/>
</dbReference>
<reference evidence="3 4" key="1">
    <citation type="submission" date="2018-06" db="EMBL/GenBank/DDBJ databases">
        <title>Paenibacillus montanisoli sp. nov., isolated from mountain area soil.</title>
        <authorList>
            <person name="Wu M."/>
        </authorList>
    </citation>
    <scope>NUCLEOTIDE SEQUENCE [LARGE SCALE GENOMIC DNA]</scope>
    <source>
        <strain evidence="3 4">RA17</strain>
    </source>
</reference>
<dbReference type="InterPro" id="IPR037171">
    <property type="entry name" value="NagB/RpiA_transferase-like"/>
</dbReference>
<dbReference type="CDD" id="cd01399">
    <property type="entry name" value="GlcN6P_deaminase"/>
    <property type="match status" value="1"/>
</dbReference>
<dbReference type="AlphaFoldDB" id="A0A328TZV1"/>
<accession>A0A328TZV1</accession>
<dbReference type="GO" id="GO:0004342">
    <property type="term" value="F:glucosamine-6-phosphate deaminase activity"/>
    <property type="evidence" value="ECO:0007669"/>
    <property type="project" value="InterPro"/>
</dbReference>
<dbReference type="SUPFAM" id="SSF100950">
    <property type="entry name" value="NagB/RpiA/CoA transferase-like"/>
    <property type="match status" value="1"/>
</dbReference>
<proteinExistence type="predicted"/>
<dbReference type="RefSeq" id="WP_112882194.1">
    <property type="nucleotide sequence ID" value="NZ_QLUW01000002.1"/>
</dbReference>
<dbReference type="InterPro" id="IPR006148">
    <property type="entry name" value="Glc/Gal-6P_isomerase"/>
</dbReference>
<dbReference type="GO" id="GO:0019262">
    <property type="term" value="P:N-acetylneuraminate catabolic process"/>
    <property type="evidence" value="ECO:0007669"/>
    <property type="project" value="TreeGrafter"/>
</dbReference>
<dbReference type="Pfam" id="PF01182">
    <property type="entry name" value="Glucosamine_iso"/>
    <property type="match status" value="1"/>
</dbReference>
<dbReference type="GO" id="GO:0006046">
    <property type="term" value="P:N-acetylglucosamine catabolic process"/>
    <property type="evidence" value="ECO:0007669"/>
    <property type="project" value="TreeGrafter"/>
</dbReference>
<evidence type="ECO:0000256" key="1">
    <source>
        <dbReference type="ARBA" id="ARBA00023277"/>
    </source>
</evidence>
<sequence length="247" mass="27224">MDIHVLENAQQLGEQAAAHAAVILQGAIDRQGRARLLLSTGSSQFEFFKSFVMQPVDWSKVEMFHLDEYAGIEASHPASFQAYLLERFIRQVDLGGYHLVDGSGDLRATIAGLNEAIREAPIDLAMIGIGENAHIAFNDPPADFDTEEPYIVVELDEACKRQQVGEGWFAGLEDVPTHAITMSVRQILKSKVILSCVPHAVKAKAVRLTLASELTPNVPSTMLRTHSNWTLYLDRESAAQTELAVKE</sequence>
<dbReference type="Proteomes" id="UP000249260">
    <property type="component" value="Unassembled WGS sequence"/>
</dbReference>
<dbReference type="GO" id="GO:0005737">
    <property type="term" value="C:cytoplasm"/>
    <property type="evidence" value="ECO:0007669"/>
    <property type="project" value="TreeGrafter"/>
</dbReference>
<dbReference type="PANTHER" id="PTHR11280:SF6">
    <property type="entry name" value="GLUCOSAMINE-6-PHOSPHATE ISOMERASE NAGB"/>
    <property type="match status" value="1"/>
</dbReference>
<dbReference type="InterPro" id="IPR004547">
    <property type="entry name" value="Glucosamine6P_isomerase"/>
</dbReference>
<name>A0A328TZV1_9BACL</name>
<keyword evidence="4" id="KW-1185">Reference proteome</keyword>
<dbReference type="EMBL" id="QLUW01000002">
    <property type="protein sequence ID" value="RAP75969.1"/>
    <property type="molecule type" value="Genomic_DNA"/>
</dbReference>
<dbReference type="OrthoDB" id="9791139at2"/>
<feature type="domain" description="Glucosamine/galactosamine-6-phosphate isomerase" evidence="2">
    <location>
        <begin position="8"/>
        <end position="228"/>
    </location>
</feature>
<evidence type="ECO:0000259" key="2">
    <source>
        <dbReference type="Pfam" id="PF01182"/>
    </source>
</evidence>
<gene>
    <name evidence="3" type="ORF">DL346_11120</name>
</gene>
<dbReference type="GO" id="GO:0042802">
    <property type="term" value="F:identical protein binding"/>
    <property type="evidence" value="ECO:0007669"/>
    <property type="project" value="TreeGrafter"/>
</dbReference>
<comment type="caution">
    <text evidence="3">The sequence shown here is derived from an EMBL/GenBank/DDBJ whole genome shotgun (WGS) entry which is preliminary data.</text>
</comment>
<dbReference type="GO" id="GO:0006043">
    <property type="term" value="P:glucosamine catabolic process"/>
    <property type="evidence" value="ECO:0007669"/>
    <property type="project" value="TreeGrafter"/>
</dbReference>
<organism evidence="3 4">
    <name type="scientific">Paenibacillus montanisoli</name>
    <dbReference type="NCBI Taxonomy" id="2081970"/>
    <lineage>
        <taxon>Bacteria</taxon>
        <taxon>Bacillati</taxon>
        <taxon>Bacillota</taxon>
        <taxon>Bacilli</taxon>
        <taxon>Bacillales</taxon>
        <taxon>Paenibacillaceae</taxon>
        <taxon>Paenibacillus</taxon>
    </lineage>
</organism>
<keyword evidence="1" id="KW-0119">Carbohydrate metabolism</keyword>
<protein>
    <submittedName>
        <fullName evidence="3">Glucosamine-6-phosphate deaminase</fullName>
    </submittedName>
</protein>
<evidence type="ECO:0000313" key="4">
    <source>
        <dbReference type="Proteomes" id="UP000249260"/>
    </source>
</evidence>
<evidence type="ECO:0000313" key="3">
    <source>
        <dbReference type="EMBL" id="RAP75969.1"/>
    </source>
</evidence>
<dbReference type="Gene3D" id="3.40.50.1360">
    <property type="match status" value="1"/>
</dbReference>